<name>A0A9Q1GT92_9CARY</name>
<dbReference type="SUPFAM" id="SSF52058">
    <property type="entry name" value="L domain-like"/>
    <property type="match status" value="1"/>
</dbReference>
<dbReference type="InterPro" id="IPR000719">
    <property type="entry name" value="Prot_kinase_dom"/>
</dbReference>
<dbReference type="EMBL" id="JAKOGI010001529">
    <property type="protein sequence ID" value="KAJ8425159.1"/>
    <property type="molecule type" value="Genomic_DNA"/>
</dbReference>
<gene>
    <name evidence="13" type="ORF">Cgig2_001623</name>
</gene>
<dbReference type="Gene3D" id="1.10.510.10">
    <property type="entry name" value="Transferase(Phosphotransferase) domain 1"/>
    <property type="match status" value="1"/>
</dbReference>
<keyword evidence="4 11" id="KW-0732">Signal</keyword>
<sequence>MMAKGFKQPLILLLIVVSSTLLHSERLQSPEANTLLRIRSLLNFPSVLSSWNKKTDFCNLEPSPTVTVVCYENSITQLHIVGHEGAPKLPSNFSIDSLVTTLSKLPSLKVLTLSSLGLWGSVPKQIEGLSWIEVLNISSNYLNGDLPKEVSSLTNLQGLIFDHNKFSGQIPDLFGSFPALNVLSLRNNCFNGSLPSSFSKLSGIRVLALANNHFSGDVPDLRRLKDLQELDLESNSFGPKFPQLGNKLVKLLLRRNKFRSSIPNDISTYYQLQKLDISSNKFMGPFPMTLLSLPVISYLNIAGNQFTGMLSRNMSCSDALSFVDLSSNLLTGDLPDCIILKSKYRDVHFEGNCLNVADGSQHAYAFCRNGALAAGVAPSRTEDRARKAVLASCIVSGVVGVTLLIVLVFWVLRRVIKKKKLKEKPSPRVIAEKASAGCSSKLITDARYISQTVKLGALGIPAYRTFSLEELEAATNYFNSTAFMGEGSHGQMYRGQLRDGSLVAIRCLKLKQSYTTECFMPHIELISQLRHRHLVSAIGHCFECYLEDSTVSRLFLVFEYISNGTLRNWISVGRARRRFTWSERIGASTGIVKGIQFLHAGPGIFSNNVRITDVLIDQNLAAKVSSYNLPLLAQNTDMVGHGALVGSQETRMDHEDKADIYDFGVILLEMIMGKPIKSRSELNITRNQVQATLAGDEEARRSIVAAEIQNTGSDQSLKTMMEICIRCLKDSSERPSIEDVLWNLQFAAQVQDAWQGGEHVNSNRGSPVSPPHLPRFRLTYY</sequence>
<evidence type="ECO:0000256" key="10">
    <source>
        <dbReference type="SAM" id="Phobius"/>
    </source>
</evidence>
<keyword evidence="9" id="KW-0325">Glycoprotein</keyword>
<comment type="caution">
    <text evidence="13">The sequence shown here is derived from an EMBL/GenBank/DDBJ whole genome shotgun (WGS) entry which is preliminary data.</text>
</comment>
<dbReference type="Pfam" id="PF07714">
    <property type="entry name" value="PK_Tyr_Ser-Thr"/>
    <property type="match status" value="1"/>
</dbReference>
<dbReference type="InterPro" id="IPR051824">
    <property type="entry name" value="LRR_Rcpt-Like_S/T_Kinase"/>
</dbReference>
<evidence type="ECO:0000256" key="5">
    <source>
        <dbReference type="ARBA" id="ARBA00022737"/>
    </source>
</evidence>
<dbReference type="InterPro" id="IPR001245">
    <property type="entry name" value="Ser-Thr/Tyr_kinase_cat_dom"/>
</dbReference>
<dbReference type="GO" id="GO:0005524">
    <property type="term" value="F:ATP binding"/>
    <property type="evidence" value="ECO:0007669"/>
    <property type="project" value="InterPro"/>
</dbReference>
<evidence type="ECO:0000256" key="2">
    <source>
        <dbReference type="ARBA" id="ARBA00022614"/>
    </source>
</evidence>
<keyword evidence="2" id="KW-0433">Leucine-rich repeat</keyword>
<dbReference type="PANTHER" id="PTHR48006">
    <property type="entry name" value="LEUCINE-RICH REPEAT-CONTAINING PROTEIN DDB_G0281931-RELATED"/>
    <property type="match status" value="1"/>
</dbReference>
<dbReference type="InterPro" id="IPR011009">
    <property type="entry name" value="Kinase-like_dom_sf"/>
</dbReference>
<keyword evidence="14" id="KW-1185">Reference proteome</keyword>
<feature type="signal peptide" evidence="11">
    <location>
        <begin position="1"/>
        <end position="24"/>
    </location>
</feature>
<evidence type="ECO:0000256" key="1">
    <source>
        <dbReference type="ARBA" id="ARBA00004479"/>
    </source>
</evidence>
<evidence type="ECO:0000256" key="6">
    <source>
        <dbReference type="ARBA" id="ARBA00022989"/>
    </source>
</evidence>
<dbReference type="FunFam" id="3.30.200.20:FF:000285">
    <property type="entry name" value="Putative inactive leucine-rich repeat receptor-like protein kinase"/>
    <property type="match status" value="1"/>
</dbReference>
<feature type="domain" description="Protein kinase" evidence="12">
    <location>
        <begin position="478"/>
        <end position="746"/>
    </location>
</feature>
<evidence type="ECO:0000259" key="12">
    <source>
        <dbReference type="PROSITE" id="PS50011"/>
    </source>
</evidence>
<organism evidence="13 14">
    <name type="scientific">Carnegiea gigantea</name>
    <dbReference type="NCBI Taxonomy" id="171969"/>
    <lineage>
        <taxon>Eukaryota</taxon>
        <taxon>Viridiplantae</taxon>
        <taxon>Streptophyta</taxon>
        <taxon>Embryophyta</taxon>
        <taxon>Tracheophyta</taxon>
        <taxon>Spermatophyta</taxon>
        <taxon>Magnoliopsida</taxon>
        <taxon>eudicotyledons</taxon>
        <taxon>Gunneridae</taxon>
        <taxon>Pentapetalae</taxon>
        <taxon>Caryophyllales</taxon>
        <taxon>Cactineae</taxon>
        <taxon>Cactaceae</taxon>
        <taxon>Cactoideae</taxon>
        <taxon>Echinocereeae</taxon>
        <taxon>Carnegiea</taxon>
    </lineage>
</organism>
<evidence type="ECO:0000313" key="13">
    <source>
        <dbReference type="EMBL" id="KAJ8425159.1"/>
    </source>
</evidence>
<keyword evidence="8" id="KW-0675">Receptor</keyword>
<dbReference type="GO" id="GO:0016020">
    <property type="term" value="C:membrane"/>
    <property type="evidence" value="ECO:0007669"/>
    <property type="project" value="UniProtKB-SubCell"/>
</dbReference>
<feature type="transmembrane region" description="Helical" evidence="10">
    <location>
        <begin position="388"/>
        <end position="412"/>
    </location>
</feature>
<dbReference type="FunFam" id="1.10.510.10:FF:000431">
    <property type="entry name" value="Putative inactive leucine-rich repeat receptor-like protein kinase"/>
    <property type="match status" value="1"/>
</dbReference>
<accession>A0A9Q1GT92</accession>
<keyword evidence="5" id="KW-0677">Repeat</keyword>
<dbReference type="FunFam" id="3.80.10.10:FF:000383">
    <property type="entry name" value="Leucine-rich repeat receptor protein kinase EMS1"/>
    <property type="match status" value="1"/>
</dbReference>
<dbReference type="Gene3D" id="3.80.10.10">
    <property type="entry name" value="Ribonuclease Inhibitor"/>
    <property type="match status" value="2"/>
</dbReference>
<evidence type="ECO:0000256" key="3">
    <source>
        <dbReference type="ARBA" id="ARBA00022692"/>
    </source>
</evidence>
<proteinExistence type="predicted"/>
<evidence type="ECO:0000313" key="14">
    <source>
        <dbReference type="Proteomes" id="UP001153076"/>
    </source>
</evidence>
<feature type="chain" id="PRO_5040293697" description="Protein kinase domain-containing protein" evidence="11">
    <location>
        <begin position="25"/>
        <end position="781"/>
    </location>
</feature>
<dbReference type="PANTHER" id="PTHR48006:SF84">
    <property type="entry name" value="REPEAT TRANSMEMBRANE PROTEIN KINASE, PUTATIVE, EXPRESSED-RELATED"/>
    <property type="match status" value="1"/>
</dbReference>
<dbReference type="PROSITE" id="PS50011">
    <property type="entry name" value="PROTEIN_KINASE_DOM"/>
    <property type="match status" value="1"/>
</dbReference>
<dbReference type="GO" id="GO:0004674">
    <property type="term" value="F:protein serine/threonine kinase activity"/>
    <property type="evidence" value="ECO:0007669"/>
    <property type="project" value="UniProtKB-EC"/>
</dbReference>
<dbReference type="Gene3D" id="3.30.200.20">
    <property type="entry name" value="Phosphorylase Kinase, domain 1"/>
    <property type="match status" value="1"/>
</dbReference>
<keyword evidence="6 10" id="KW-1133">Transmembrane helix</keyword>
<comment type="subcellular location">
    <subcellularLocation>
        <location evidence="1">Membrane</location>
        <topology evidence="1">Single-pass type I membrane protein</topology>
    </subcellularLocation>
</comment>
<keyword evidence="7 10" id="KW-0472">Membrane</keyword>
<dbReference type="Proteomes" id="UP001153076">
    <property type="component" value="Unassembled WGS sequence"/>
</dbReference>
<dbReference type="InterPro" id="IPR055414">
    <property type="entry name" value="LRR_R13L4/SHOC2-like"/>
</dbReference>
<dbReference type="InterPro" id="IPR032675">
    <property type="entry name" value="LRR_dom_sf"/>
</dbReference>
<evidence type="ECO:0000256" key="4">
    <source>
        <dbReference type="ARBA" id="ARBA00022729"/>
    </source>
</evidence>
<dbReference type="SUPFAM" id="SSF56112">
    <property type="entry name" value="Protein kinase-like (PK-like)"/>
    <property type="match status" value="1"/>
</dbReference>
<dbReference type="AlphaFoldDB" id="A0A9Q1GT92"/>
<reference evidence="13" key="1">
    <citation type="submission" date="2022-04" db="EMBL/GenBank/DDBJ databases">
        <title>Carnegiea gigantea Genome sequencing and assembly v2.</title>
        <authorList>
            <person name="Copetti D."/>
            <person name="Sanderson M.J."/>
            <person name="Burquez A."/>
            <person name="Wojciechowski M.F."/>
        </authorList>
    </citation>
    <scope>NUCLEOTIDE SEQUENCE</scope>
    <source>
        <strain evidence="13">SGP5-SGP5p</strain>
        <tissue evidence="13">Aerial part</tissue>
    </source>
</reference>
<evidence type="ECO:0000256" key="9">
    <source>
        <dbReference type="ARBA" id="ARBA00023180"/>
    </source>
</evidence>
<protein>
    <recommendedName>
        <fullName evidence="12">Protein kinase domain-containing protein</fullName>
    </recommendedName>
</protein>
<keyword evidence="3 10" id="KW-0812">Transmembrane</keyword>
<dbReference type="OrthoDB" id="676979at2759"/>
<evidence type="ECO:0000256" key="8">
    <source>
        <dbReference type="ARBA" id="ARBA00023170"/>
    </source>
</evidence>
<dbReference type="Pfam" id="PF23598">
    <property type="entry name" value="LRR_14"/>
    <property type="match status" value="1"/>
</dbReference>
<evidence type="ECO:0000256" key="7">
    <source>
        <dbReference type="ARBA" id="ARBA00023136"/>
    </source>
</evidence>
<evidence type="ECO:0000256" key="11">
    <source>
        <dbReference type="SAM" id="SignalP"/>
    </source>
</evidence>